<dbReference type="PRINTS" id="PR01181">
    <property type="entry name" value="DAPDCRBXLASE"/>
</dbReference>
<evidence type="ECO:0000259" key="16">
    <source>
        <dbReference type="Pfam" id="PF02784"/>
    </source>
</evidence>
<evidence type="ECO:0000256" key="2">
    <source>
        <dbReference type="ARBA" id="ARBA00022605"/>
    </source>
</evidence>
<feature type="modified residue" description="N6-(pyridoxal phosphate)lysine" evidence="12 13">
    <location>
        <position position="66"/>
    </location>
</feature>
<evidence type="ECO:0000256" key="5">
    <source>
        <dbReference type="ARBA" id="ARBA00023154"/>
    </source>
</evidence>
<evidence type="ECO:0000256" key="8">
    <source>
        <dbReference type="ARBA" id="ARBA00060643"/>
    </source>
</evidence>
<dbReference type="EMBL" id="CP066681">
    <property type="protein sequence ID" value="QQG35609.1"/>
    <property type="molecule type" value="Genomic_DNA"/>
</dbReference>
<dbReference type="PROSITE" id="PS00878">
    <property type="entry name" value="ODR_DC_2_1"/>
    <property type="match status" value="1"/>
</dbReference>
<dbReference type="FunFam" id="3.20.20.10:FF:000003">
    <property type="entry name" value="Diaminopimelate decarboxylase"/>
    <property type="match status" value="1"/>
</dbReference>
<dbReference type="InterPro" id="IPR002986">
    <property type="entry name" value="DAP_deCOOHase_LysA"/>
</dbReference>
<dbReference type="GO" id="GO:0008836">
    <property type="term" value="F:diaminopimelate decarboxylase activity"/>
    <property type="evidence" value="ECO:0007669"/>
    <property type="project" value="UniProtKB-UniRule"/>
</dbReference>
<dbReference type="EC" id="4.1.1.20" evidence="10 12"/>
<dbReference type="InterPro" id="IPR009006">
    <property type="entry name" value="Ala_racemase/Decarboxylase_C"/>
</dbReference>
<dbReference type="CDD" id="cd06828">
    <property type="entry name" value="PLPDE_III_DapDC"/>
    <property type="match status" value="1"/>
</dbReference>
<dbReference type="InterPro" id="IPR029066">
    <property type="entry name" value="PLP-binding_barrel"/>
</dbReference>
<evidence type="ECO:0000256" key="14">
    <source>
        <dbReference type="RuleBase" id="RU003738"/>
    </source>
</evidence>
<dbReference type="AlphaFoldDB" id="A0A7T5R158"/>
<organism evidence="17 18">
    <name type="scientific">Micavibrio aeruginosavorus</name>
    <dbReference type="NCBI Taxonomy" id="349221"/>
    <lineage>
        <taxon>Bacteria</taxon>
        <taxon>Pseudomonadati</taxon>
        <taxon>Bdellovibrionota</taxon>
        <taxon>Bdellovibrionia</taxon>
        <taxon>Bdellovibrionales</taxon>
        <taxon>Pseudobdellovibrionaceae</taxon>
        <taxon>Micavibrio</taxon>
    </lineage>
</organism>
<dbReference type="GO" id="GO:0009089">
    <property type="term" value="P:lysine biosynthetic process via diaminopimelate"/>
    <property type="evidence" value="ECO:0007669"/>
    <property type="project" value="UniProtKB-UniRule"/>
</dbReference>
<evidence type="ECO:0000256" key="6">
    <source>
        <dbReference type="ARBA" id="ARBA00023239"/>
    </source>
</evidence>
<dbReference type="Gene3D" id="2.40.37.10">
    <property type="entry name" value="Lyase, Ornithine Decarboxylase, Chain A, domain 1"/>
    <property type="match status" value="1"/>
</dbReference>
<feature type="binding site" evidence="12">
    <location>
        <position position="377"/>
    </location>
    <ligand>
        <name>pyridoxal 5'-phosphate</name>
        <dbReference type="ChEBI" id="CHEBI:597326"/>
    </ligand>
</feature>
<dbReference type="HAMAP" id="MF_02120">
    <property type="entry name" value="LysA"/>
    <property type="match status" value="1"/>
</dbReference>
<dbReference type="InterPro" id="IPR000183">
    <property type="entry name" value="Orn/DAP/Arg_de-COase"/>
</dbReference>
<dbReference type="PANTHER" id="PTHR43727">
    <property type="entry name" value="DIAMINOPIMELATE DECARBOXYLASE"/>
    <property type="match status" value="1"/>
</dbReference>
<dbReference type="NCBIfam" id="TIGR01048">
    <property type="entry name" value="lysA"/>
    <property type="match status" value="1"/>
</dbReference>
<evidence type="ECO:0000256" key="4">
    <source>
        <dbReference type="ARBA" id="ARBA00022898"/>
    </source>
</evidence>
<feature type="binding site" evidence="12">
    <location>
        <position position="377"/>
    </location>
    <ligand>
        <name>substrate</name>
    </ligand>
</feature>
<comment type="pathway">
    <text evidence="8 12 14">Amino-acid biosynthesis; L-lysine biosynthesis via DAP pathway; L-lysine from DL-2,6-diaminopimelate: step 1/1.</text>
</comment>
<dbReference type="Pfam" id="PF00278">
    <property type="entry name" value="Orn_DAP_Arg_deC"/>
    <property type="match status" value="1"/>
</dbReference>
<evidence type="ECO:0000256" key="7">
    <source>
        <dbReference type="ARBA" id="ARBA00050464"/>
    </source>
</evidence>
<dbReference type="InterPro" id="IPR022643">
    <property type="entry name" value="De-COase2_C"/>
</dbReference>
<comment type="function">
    <text evidence="12">Specifically catalyzes the decarboxylation of meso-diaminopimelate (meso-DAP) to L-lysine.</text>
</comment>
<evidence type="ECO:0000259" key="15">
    <source>
        <dbReference type="Pfam" id="PF00278"/>
    </source>
</evidence>
<dbReference type="Proteomes" id="UP000595362">
    <property type="component" value="Chromosome"/>
</dbReference>
<evidence type="ECO:0000256" key="9">
    <source>
        <dbReference type="ARBA" id="ARBA00060983"/>
    </source>
</evidence>
<proteinExistence type="inferred from homology"/>
<sequence>MAAGFQTIDQILHADGVALARIADTCGTPCYVYSSSQLDQNVEGLKSAMRRALPASDQPLIAFACKANSNLGILHHMAGLGLGADVVSGGEMIRAQAAGIDPARIIFSGVGKTDEDIEQALRAHIAQINIESAPELERVTAIAQHIGITARIAFRLNPDVDAQTHAKITTGKEDNKFGLAAQDIAPLYRHAVQRRFVDVLGLSVHIGSQLTSLEPFREAFSKTAAFARQLVADGLPLRSLDLGGGLGIVYDREQAPCLDGYASLIRELILPLGVKIILEPGRLLVGNAGLLLTRVTYIKKTSTRQYLVLDAGMNDLVRPALYDAWHEIRPVVDNATNNELYDVVGPVCETGDTFARDRALPPLQAGTLLAIMNAGAYGFSMSSRYNARPLPAEVMTRNGHFRVIRQRENVRDILKEETIPAW</sequence>
<protein>
    <recommendedName>
        <fullName evidence="11 12">Diaminopimelate decarboxylase</fullName>
        <shortName evidence="12">DAP decarboxylase</shortName>
        <shortName evidence="12">DAPDC</shortName>
        <ecNumber evidence="10 12">4.1.1.20</ecNumber>
    </recommendedName>
</protein>
<evidence type="ECO:0000313" key="18">
    <source>
        <dbReference type="Proteomes" id="UP000595362"/>
    </source>
</evidence>
<keyword evidence="3 12" id="KW-0210">Decarboxylase</keyword>
<feature type="binding site" evidence="12">
    <location>
        <begin position="279"/>
        <end position="282"/>
    </location>
    <ligand>
        <name>pyridoxal 5'-phosphate</name>
        <dbReference type="ChEBI" id="CHEBI:597326"/>
    </ligand>
</feature>
<feature type="domain" description="Orn/DAP/Arg decarboxylase 2 C-terminal" evidence="15">
    <location>
        <begin position="30"/>
        <end position="375"/>
    </location>
</feature>
<dbReference type="SUPFAM" id="SSF50621">
    <property type="entry name" value="Alanine racemase C-terminal domain-like"/>
    <property type="match status" value="1"/>
</dbReference>
<feature type="binding site" evidence="12">
    <location>
        <position position="282"/>
    </location>
    <ligand>
        <name>substrate</name>
    </ligand>
</feature>
<evidence type="ECO:0000256" key="1">
    <source>
        <dbReference type="ARBA" id="ARBA00001933"/>
    </source>
</evidence>
<evidence type="ECO:0000256" key="12">
    <source>
        <dbReference type="HAMAP-Rule" id="MF_02120"/>
    </source>
</evidence>
<dbReference type="Pfam" id="PF02784">
    <property type="entry name" value="Orn_Arg_deC_N"/>
    <property type="match status" value="1"/>
</dbReference>
<feature type="domain" description="Orn/DAP/Arg decarboxylase 2 N-terminal" evidence="16">
    <location>
        <begin position="48"/>
        <end position="285"/>
    </location>
</feature>
<evidence type="ECO:0000313" key="17">
    <source>
        <dbReference type="EMBL" id="QQG35609.1"/>
    </source>
</evidence>
<accession>A0A7T5R158</accession>
<reference evidence="17 18" key="1">
    <citation type="submission" date="2020-07" db="EMBL/GenBank/DDBJ databases">
        <title>Huge and variable diversity of episymbiotic CPR bacteria and DPANN archaea in groundwater ecosystems.</title>
        <authorList>
            <person name="He C.Y."/>
            <person name="Keren R."/>
            <person name="Whittaker M."/>
            <person name="Farag I.F."/>
            <person name="Doudna J."/>
            <person name="Cate J.H.D."/>
            <person name="Banfield J.F."/>
        </authorList>
    </citation>
    <scope>NUCLEOTIDE SEQUENCE [LARGE SCALE GENOMIC DNA]</scope>
    <source>
        <strain evidence="17">NC_groundwater_70_Ag_B-0.1um_54_66</strain>
    </source>
</reference>
<dbReference type="Gene3D" id="3.20.20.10">
    <property type="entry name" value="Alanine racemase"/>
    <property type="match status" value="1"/>
</dbReference>
<dbReference type="InterPro" id="IPR022644">
    <property type="entry name" value="De-COase2_N"/>
</dbReference>
<name>A0A7T5R158_9BACT</name>
<evidence type="ECO:0000256" key="3">
    <source>
        <dbReference type="ARBA" id="ARBA00022793"/>
    </source>
</evidence>
<keyword evidence="2 12" id="KW-0028">Amino-acid biosynthesis</keyword>
<feature type="binding site" evidence="12">
    <location>
        <position position="322"/>
    </location>
    <ligand>
        <name>substrate</name>
    </ligand>
</feature>
<evidence type="ECO:0000256" key="11">
    <source>
        <dbReference type="ARBA" id="ARBA00074972"/>
    </source>
</evidence>
<dbReference type="InterPro" id="IPR022653">
    <property type="entry name" value="De-COase2_pyr-phos_BS"/>
</dbReference>
<comment type="subunit">
    <text evidence="12">Homodimer.</text>
</comment>
<feature type="binding site" evidence="12">
    <location>
        <position position="349"/>
    </location>
    <ligand>
        <name>substrate</name>
    </ligand>
</feature>
<comment type="cofactor">
    <cofactor evidence="1 12 13 14">
        <name>pyridoxal 5'-phosphate</name>
        <dbReference type="ChEBI" id="CHEBI:597326"/>
    </cofactor>
</comment>
<keyword evidence="6 12" id="KW-0456">Lyase</keyword>
<feature type="active site" description="Proton donor" evidence="13">
    <location>
        <position position="348"/>
    </location>
</feature>
<feature type="binding site" evidence="12">
    <location>
        <position position="245"/>
    </location>
    <ligand>
        <name>pyridoxal 5'-phosphate</name>
        <dbReference type="ChEBI" id="CHEBI:597326"/>
    </ligand>
</feature>
<dbReference type="SUPFAM" id="SSF51419">
    <property type="entry name" value="PLP-binding barrel"/>
    <property type="match status" value="1"/>
</dbReference>
<gene>
    <name evidence="12 17" type="primary">lysA</name>
    <name evidence="17" type="ORF">HYS17_08775</name>
</gene>
<evidence type="ECO:0000256" key="13">
    <source>
        <dbReference type="PIRSR" id="PIRSR600183-50"/>
    </source>
</evidence>
<comment type="similarity">
    <text evidence="9 12">Belongs to the Orn/Lys/Arg decarboxylase class-II family. LysA subfamily.</text>
</comment>
<dbReference type="PRINTS" id="PR01179">
    <property type="entry name" value="ODADCRBXLASE"/>
</dbReference>
<evidence type="ECO:0000256" key="10">
    <source>
        <dbReference type="ARBA" id="ARBA00066427"/>
    </source>
</evidence>
<comment type="catalytic activity">
    <reaction evidence="7 12 14">
        <text>meso-2,6-diaminopimelate + H(+) = L-lysine + CO2</text>
        <dbReference type="Rhea" id="RHEA:15101"/>
        <dbReference type="ChEBI" id="CHEBI:15378"/>
        <dbReference type="ChEBI" id="CHEBI:16526"/>
        <dbReference type="ChEBI" id="CHEBI:32551"/>
        <dbReference type="ChEBI" id="CHEBI:57791"/>
        <dbReference type="EC" id="4.1.1.20"/>
    </reaction>
</comment>
<dbReference type="UniPathway" id="UPA00034">
    <property type="reaction ID" value="UER00027"/>
</dbReference>
<dbReference type="GO" id="GO:0030170">
    <property type="term" value="F:pyridoxal phosphate binding"/>
    <property type="evidence" value="ECO:0007669"/>
    <property type="project" value="UniProtKB-UniRule"/>
</dbReference>
<keyword evidence="4 12" id="KW-0663">Pyridoxal phosphate</keyword>
<dbReference type="PANTHER" id="PTHR43727:SF2">
    <property type="entry name" value="GROUP IV DECARBOXYLASE"/>
    <property type="match status" value="1"/>
</dbReference>
<keyword evidence="5 12" id="KW-0457">Lysine biosynthesis</keyword>
<dbReference type="FunFam" id="2.40.37.10:FF:000003">
    <property type="entry name" value="Diaminopimelate decarboxylase"/>
    <property type="match status" value="1"/>
</dbReference>
<feature type="binding site" evidence="12">
    <location>
        <position position="318"/>
    </location>
    <ligand>
        <name>substrate</name>
    </ligand>
</feature>